<dbReference type="InterPro" id="IPR045249">
    <property type="entry name" value="HARBI1-like"/>
</dbReference>
<proteinExistence type="inferred from homology"/>
<dbReference type="PANTHER" id="PTHR22930">
    <property type="match status" value="1"/>
</dbReference>
<comment type="subcellular location">
    <subcellularLocation>
        <location evidence="3">Cytoplasm</location>
    </subcellularLocation>
    <subcellularLocation>
        <location evidence="2">Nucleus</location>
    </subcellularLocation>
</comment>
<accession>A0A8C5PUY9</accession>
<dbReference type="Proteomes" id="UP000694569">
    <property type="component" value="Unplaced"/>
</dbReference>
<evidence type="ECO:0000256" key="1">
    <source>
        <dbReference type="ARBA" id="ARBA00001968"/>
    </source>
</evidence>
<evidence type="ECO:0000256" key="11">
    <source>
        <dbReference type="ARBA" id="ARBA00030126"/>
    </source>
</evidence>
<evidence type="ECO:0000256" key="2">
    <source>
        <dbReference type="ARBA" id="ARBA00004123"/>
    </source>
</evidence>
<reference evidence="15" key="2">
    <citation type="submission" date="2025-09" db="UniProtKB">
        <authorList>
            <consortium name="Ensembl"/>
        </authorList>
    </citation>
    <scope>IDENTIFICATION</scope>
</reference>
<keyword evidence="6" id="KW-0963">Cytoplasm</keyword>
<dbReference type="InterPro" id="IPR026103">
    <property type="entry name" value="HARBI1_animal"/>
</dbReference>
<dbReference type="Pfam" id="PF13359">
    <property type="entry name" value="DDE_Tnp_4"/>
    <property type="match status" value="1"/>
</dbReference>
<evidence type="ECO:0000256" key="12">
    <source>
        <dbReference type="ARBA" id="ARBA00045850"/>
    </source>
</evidence>
<organism evidence="15 16">
    <name type="scientific">Leptobrachium leishanense</name>
    <name type="common">Leishan spiny toad</name>
    <dbReference type="NCBI Taxonomy" id="445787"/>
    <lineage>
        <taxon>Eukaryota</taxon>
        <taxon>Metazoa</taxon>
        <taxon>Chordata</taxon>
        <taxon>Craniata</taxon>
        <taxon>Vertebrata</taxon>
        <taxon>Euteleostomi</taxon>
        <taxon>Amphibia</taxon>
        <taxon>Batrachia</taxon>
        <taxon>Anura</taxon>
        <taxon>Pelobatoidea</taxon>
        <taxon>Megophryidae</taxon>
        <taxon>Leptobrachium</taxon>
    </lineage>
</organism>
<dbReference type="GO" id="GO:0005634">
    <property type="term" value="C:nucleus"/>
    <property type="evidence" value="ECO:0007669"/>
    <property type="project" value="UniProtKB-SubCell"/>
</dbReference>
<dbReference type="GeneTree" id="ENSGT00940000154348"/>
<dbReference type="OrthoDB" id="9946389at2759"/>
<keyword evidence="10" id="KW-0539">Nucleus</keyword>
<protein>
    <recommendedName>
        <fullName evidence="5">Putative nuclease HARBI1</fullName>
    </recommendedName>
    <alternativeName>
        <fullName evidence="11">Harbinger transposase-derived nuclease</fullName>
    </alternativeName>
</protein>
<evidence type="ECO:0000256" key="7">
    <source>
        <dbReference type="ARBA" id="ARBA00022722"/>
    </source>
</evidence>
<evidence type="ECO:0000256" key="8">
    <source>
        <dbReference type="ARBA" id="ARBA00022723"/>
    </source>
</evidence>
<evidence type="ECO:0000256" key="10">
    <source>
        <dbReference type="ARBA" id="ARBA00023242"/>
    </source>
</evidence>
<evidence type="ECO:0000256" key="13">
    <source>
        <dbReference type="SAM" id="Phobius"/>
    </source>
</evidence>
<keyword evidence="13" id="KW-0812">Transmembrane</keyword>
<evidence type="ECO:0000313" key="15">
    <source>
        <dbReference type="Ensembl" id="ENSLLEP00000028350.1"/>
    </source>
</evidence>
<feature type="domain" description="DDE Tnp4" evidence="14">
    <location>
        <begin position="177"/>
        <end position="328"/>
    </location>
</feature>
<name>A0A8C5PUY9_9ANUR</name>
<keyword evidence="13" id="KW-1133">Transmembrane helix</keyword>
<comment type="function">
    <text evidence="12">Transposase-derived protein that may have nuclease activity. Does not have transposase activity.</text>
</comment>
<dbReference type="PANTHER" id="PTHR22930:SF282">
    <property type="entry name" value="NUCLEASE HARBI1-RELATED"/>
    <property type="match status" value="1"/>
</dbReference>
<evidence type="ECO:0000256" key="3">
    <source>
        <dbReference type="ARBA" id="ARBA00004496"/>
    </source>
</evidence>
<dbReference type="Ensembl" id="ENSLLET00000029458.1">
    <property type="protein sequence ID" value="ENSLLEP00000028350.1"/>
    <property type="gene ID" value="ENSLLEG00000017974.1"/>
</dbReference>
<dbReference type="GO" id="GO:0046872">
    <property type="term" value="F:metal ion binding"/>
    <property type="evidence" value="ECO:0007669"/>
    <property type="project" value="UniProtKB-KW"/>
</dbReference>
<evidence type="ECO:0000259" key="14">
    <source>
        <dbReference type="Pfam" id="PF13359"/>
    </source>
</evidence>
<dbReference type="GO" id="GO:0005737">
    <property type="term" value="C:cytoplasm"/>
    <property type="evidence" value="ECO:0007669"/>
    <property type="project" value="UniProtKB-SubCell"/>
</dbReference>
<reference evidence="15" key="1">
    <citation type="submission" date="2025-08" db="UniProtKB">
        <authorList>
            <consortium name="Ensembl"/>
        </authorList>
    </citation>
    <scope>IDENTIFICATION</scope>
</reference>
<dbReference type="AlphaFoldDB" id="A0A8C5PUY9"/>
<keyword evidence="8" id="KW-0479">Metal-binding</keyword>
<evidence type="ECO:0000256" key="4">
    <source>
        <dbReference type="ARBA" id="ARBA00006958"/>
    </source>
</evidence>
<comment type="similarity">
    <text evidence="4">Belongs to the HARBI1 family.</text>
</comment>
<evidence type="ECO:0000256" key="9">
    <source>
        <dbReference type="ARBA" id="ARBA00022801"/>
    </source>
</evidence>
<dbReference type="GO" id="GO:0004518">
    <property type="term" value="F:nuclease activity"/>
    <property type="evidence" value="ECO:0007669"/>
    <property type="project" value="UniProtKB-KW"/>
</dbReference>
<dbReference type="GO" id="GO:0016787">
    <property type="term" value="F:hydrolase activity"/>
    <property type="evidence" value="ECO:0007669"/>
    <property type="project" value="UniProtKB-KW"/>
</dbReference>
<evidence type="ECO:0000256" key="6">
    <source>
        <dbReference type="ARBA" id="ARBA00022490"/>
    </source>
</evidence>
<dbReference type="InterPro" id="IPR027806">
    <property type="entry name" value="HARBI1_dom"/>
</dbReference>
<comment type="cofactor">
    <cofactor evidence="1">
        <name>a divalent metal cation</name>
        <dbReference type="ChEBI" id="CHEBI:60240"/>
    </cofactor>
</comment>
<evidence type="ECO:0000313" key="16">
    <source>
        <dbReference type="Proteomes" id="UP000694569"/>
    </source>
</evidence>
<keyword evidence="7" id="KW-0540">Nuclease</keyword>
<keyword evidence="13" id="KW-0472">Membrane</keyword>
<dbReference type="PRINTS" id="PR02086">
    <property type="entry name" value="PUTNUCHARBI1"/>
</dbReference>
<feature type="transmembrane region" description="Helical" evidence="13">
    <location>
        <begin position="376"/>
        <end position="394"/>
    </location>
</feature>
<keyword evidence="16" id="KW-1185">Reference proteome</keyword>
<sequence length="417" mass="47516">MFWEIPYLILRRLRSRLEERDDAVPYEHYHRHRESNRREALRRRRRRIFPVRVNLSEINEHEILTRYHLSSDAIMSLYELIKDDLISTTKRSNAVPGIVKLLCALHYFASGSLQSTVAEAGGITQSTFSRALSEVISAILKLTDKFINYPDDDTSLQSIKDGFFRIAGFPNVVGIVGCSHVALSPPAEIEQIYRNKMHYHSINVQVVCASDMKILDVVARFPGSTRNSYILRQSGIRERFENGEFNGGWLLGEASYGVKSWLLTPVRSPTTKPEVKYNIAHRSTHCVVERTFGVLKSRFRCLDHSGGAFLYSPEKVCKIIVVCCILHNIAIMKNNHIDVAPDLRPAGESDEQADSNTTEGKMQREQLITDVFSGNFIFPSAFITLISVFLFFFVDRLIYLPLSPSPTRVEGTEHILY</sequence>
<evidence type="ECO:0000256" key="5">
    <source>
        <dbReference type="ARBA" id="ARBA00015519"/>
    </source>
</evidence>
<keyword evidence="9" id="KW-0378">Hydrolase</keyword>